<dbReference type="AlphaFoldDB" id="A0A511UMZ6"/>
<dbReference type="RefSeq" id="WP_146874771.1">
    <property type="nucleotide sequence ID" value="NZ_BJXV01000009.1"/>
</dbReference>
<evidence type="ECO:0000256" key="1">
    <source>
        <dbReference type="SAM" id="Phobius"/>
    </source>
</evidence>
<keyword evidence="1" id="KW-0472">Membrane</keyword>
<evidence type="ECO:0000313" key="2">
    <source>
        <dbReference type="EMBL" id="GEN27986.1"/>
    </source>
</evidence>
<dbReference type="Proteomes" id="UP000321303">
    <property type="component" value="Unassembled WGS sequence"/>
</dbReference>
<gene>
    <name evidence="2" type="ORF">HVA01_16320</name>
</gene>
<dbReference type="OrthoDB" id="9907224at2"/>
<reference evidence="2 3" key="1">
    <citation type="submission" date="2019-07" db="EMBL/GenBank/DDBJ databases">
        <title>Whole genome shotgun sequence of Halomonas variabilis NBRC 102410.</title>
        <authorList>
            <person name="Hosoyama A."/>
            <person name="Uohara A."/>
            <person name="Ohji S."/>
            <person name="Ichikawa N."/>
        </authorList>
    </citation>
    <scope>NUCLEOTIDE SEQUENCE [LARGE SCALE GENOMIC DNA]</scope>
    <source>
        <strain evidence="2 3">NBRC 102410</strain>
    </source>
</reference>
<feature type="transmembrane region" description="Helical" evidence="1">
    <location>
        <begin position="237"/>
        <end position="255"/>
    </location>
</feature>
<keyword evidence="3" id="KW-1185">Reference proteome</keyword>
<proteinExistence type="predicted"/>
<dbReference type="EMBL" id="BJXV01000009">
    <property type="protein sequence ID" value="GEN27986.1"/>
    <property type="molecule type" value="Genomic_DNA"/>
</dbReference>
<accession>A0A511UMZ6</accession>
<feature type="transmembrane region" description="Helical" evidence="1">
    <location>
        <begin position="261"/>
        <end position="282"/>
    </location>
</feature>
<organism evidence="2 3">
    <name type="scientific">Halovibrio variabilis</name>
    <dbReference type="NCBI Taxonomy" id="31910"/>
    <lineage>
        <taxon>Bacteria</taxon>
        <taxon>Pseudomonadati</taxon>
        <taxon>Pseudomonadota</taxon>
        <taxon>Gammaproteobacteria</taxon>
        <taxon>Oceanospirillales</taxon>
        <taxon>Halomonadaceae</taxon>
        <taxon>Halovibrio</taxon>
    </lineage>
</organism>
<keyword evidence="1" id="KW-0812">Transmembrane</keyword>
<keyword evidence="1" id="KW-1133">Transmembrane helix</keyword>
<comment type="caution">
    <text evidence="2">The sequence shown here is derived from an EMBL/GenBank/DDBJ whole genome shotgun (WGS) entry which is preliminary data.</text>
</comment>
<protein>
    <submittedName>
        <fullName evidence="2">Uncharacterized protein</fullName>
    </submittedName>
</protein>
<evidence type="ECO:0000313" key="3">
    <source>
        <dbReference type="Proteomes" id="UP000321303"/>
    </source>
</evidence>
<sequence length="354" mass="41365">MSSEEFNFDKYLEKIRLDIVGGKDSFIAHSSDKEESLIFVDNSLECISVAKESLVPHLVAYNKNPFWVAFVNDWKPSFDIVGSYKENFLKLAAIMQIIVEEVRINGRTSSVMRVVYNNIEEISSLSSDDEKHLFFSCLSAYERFDKSSVLFWRLENKFEEINEDYVNIKFKEVEDNTKALNDSLQKQSRKFRERIAEIDHILEAMKGKAGFLSLYAGFDKYATQINKKISWLRVERALWVFSILATILLGLYYMLSNEVDWFSLTPLVGLILFFSMLLRVNLKKTDQYEQIMSKVEHKLAVSTFYQSELNKLEGKEKVNEEYYKFLFSDIETTEWNTPDIASDIAKIFKSYNSR</sequence>
<name>A0A511UMZ6_9GAMM</name>